<dbReference type="CDD" id="cd09906">
    <property type="entry name" value="H3TH_YEN1"/>
    <property type="match status" value="1"/>
</dbReference>
<dbReference type="SUPFAM" id="SSF88723">
    <property type="entry name" value="PIN domain-like"/>
    <property type="match status" value="1"/>
</dbReference>
<dbReference type="Pfam" id="PF00752">
    <property type="entry name" value="XPG_N"/>
    <property type="match status" value="1"/>
</dbReference>
<dbReference type="PRINTS" id="PR00853">
    <property type="entry name" value="XPGRADSUPER"/>
</dbReference>
<keyword evidence="2" id="KW-0378">Hydrolase</keyword>
<feature type="domain" description="XPG N-terminal" evidence="5">
    <location>
        <begin position="1"/>
        <end position="103"/>
    </location>
</feature>
<dbReference type="GO" id="GO:0008821">
    <property type="term" value="F:crossover junction DNA endonuclease activity"/>
    <property type="evidence" value="ECO:0007669"/>
    <property type="project" value="InterPro"/>
</dbReference>
<dbReference type="Proteomes" id="UP001385951">
    <property type="component" value="Unassembled WGS sequence"/>
</dbReference>
<evidence type="ECO:0000313" key="6">
    <source>
        <dbReference type="EMBL" id="KAK7694891.1"/>
    </source>
</evidence>
<feature type="region of interest" description="Disordered" evidence="3">
    <location>
        <begin position="704"/>
        <end position="769"/>
    </location>
</feature>
<evidence type="ECO:0008006" key="8">
    <source>
        <dbReference type="Google" id="ProtNLM"/>
    </source>
</evidence>
<evidence type="ECO:0000259" key="4">
    <source>
        <dbReference type="SMART" id="SM00484"/>
    </source>
</evidence>
<evidence type="ECO:0000259" key="5">
    <source>
        <dbReference type="SMART" id="SM00485"/>
    </source>
</evidence>
<dbReference type="GO" id="GO:0017108">
    <property type="term" value="F:5'-flap endonuclease activity"/>
    <property type="evidence" value="ECO:0007669"/>
    <property type="project" value="TreeGrafter"/>
</dbReference>
<dbReference type="InterPro" id="IPR037316">
    <property type="entry name" value="Yen1_H3TH"/>
</dbReference>
<dbReference type="InterPro" id="IPR006084">
    <property type="entry name" value="XPG/Rad2"/>
</dbReference>
<name>A0AAW0GYG2_9APHY</name>
<dbReference type="GO" id="GO:0006281">
    <property type="term" value="P:DNA repair"/>
    <property type="evidence" value="ECO:0007669"/>
    <property type="project" value="UniProtKB-ARBA"/>
</dbReference>
<feature type="region of interest" description="Disordered" evidence="3">
    <location>
        <begin position="476"/>
        <end position="501"/>
    </location>
</feature>
<feature type="compositionally biased region" description="Polar residues" evidence="3">
    <location>
        <begin position="570"/>
        <end position="579"/>
    </location>
</feature>
<dbReference type="PANTHER" id="PTHR11081:SF75">
    <property type="entry name" value="ENDONUCLEASE, PUTATIVE (AFU_ORTHOLOGUE AFUA_3G13260)-RELATED"/>
    <property type="match status" value="1"/>
</dbReference>
<dbReference type="SUPFAM" id="SSF47807">
    <property type="entry name" value="5' to 3' exonuclease, C-terminal subdomain"/>
    <property type="match status" value="1"/>
</dbReference>
<feature type="compositionally biased region" description="Basic residues" evidence="3">
    <location>
        <begin position="704"/>
        <end position="720"/>
    </location>
</feature>
<dbReference type="Gene3D" id="3.40.50.1010">
    <property type="entry name" value="5'-nuclease"/>
    <property type="match status" value="2"/>
</dbReference>
<dbReference type="SMART" id="SM00484">
    <property type="entry name" value="XPGI"/>
    <property type="match status" value="1"/>
</dbReference>
<dbReference type="InterPro" id="IPR029060">
    <property type="entry name" value="PIN-like_dom_sf"/>
</dbReference>
<dbReference type="CDD" id="cd09870">
    <property type="entry name" value="PIN_YEN1"/>
    <property type="match status" value="1"/>
</dbReference>
<dbReference type="PANTHER" id="PTHR11081">
    <property type="entry name" value="FLAP ENDONUCLEASE FAMILY MEMBER"/>
    <property type="match status" value="1"/>
</dbReference>
<evidence type="ECO:0000256" key="1">
    <source>
        <dbReference type="ARBA" id="ARBA00022722"/>
    </source>
</evidence>
<dbReference type="EMBL" id="JASBNA010000002">
    <property type="protein sequence ID" value="KAK7694891.1"/>
    <property type="molecule type" value="Genomic_DNA"/>
</dbReference>
<keyword evidence="1" id="KW-0540">Nuclease</keyword>
<proteinExistence type="predicted"/>
<evidence type="ECO:0000313" key="7">
    <source>
        <dbReference type="Proteomes" id="UP001385951"/>
    </source>
</evidence>
<feature type="domain" description="XPG-I" evidence="4">
    <location>
        <begin position="114"/>
        <end position="200"/>
    </location>
</feature>
<gene>
    <name evidence="6" type="ORF">QCA50_002079</name>
</gene>
<feature type="region of interest" description="Disordered" evidence="3">
    <location>
        <begin position="531"/>
        <end position="686"/>
    </location>
</feature>
<accession>A0AAW0GYG2</accession>
<dbReference type="AlphaFoldDB" id="A0AAW0GYG2"/>
<keyword evidence="7" id="KW-1185">Reference proteome</keyword>
<dbReference type="InterPro" id="IPR041177">
    <property type="entry name" value="GEN1_C"/>
</dbReference>
<feature type="region of interest" description="Disordered" evidence="3">
    <location>
        <begin position="794"/>
        <end position="841"/>
    </location>
</feature>
<evidence type="ECO:0000256" key="3">
    <source>
        <dbReference type="SAM" id="MobiDB-lite"/>
    </source>
</evidence>
<reference evidence="6 7" key="1">
    <citation type="submission" date="2022-09" db="EMBL/GenBank/DDBJ databases">
        <authorList>
            <person name="Palmer J.M."/>
        </authorList>
    </citation>
    <scope>NUCLEOTIDE SEQUENCE [LARGE SCALE GENOMIC DNA]</scope>
    <source>
        <strain evidence="6 7">DSM 7382</strain>
    </source>
</reference>
<dbReference type="InterPro" id="IPR036279">
    <property type="entry name" value="5-3_exonuclease_C_sf"/>
</dbReference>
<dbReference type="InterPro" id="IPR006086">
    <property type="entry name" value="XPG-I_dom"/>
</dbReference>
<sequence>MGVQGLWDVLSKAGRSQSLLNLAVTEGFEENTSGRRALRVGIDASLWYQHAQFAKGGENPELRLLFFRVLNLLELPIIPLFVFDGRERPKMKRGSRLGKSGSHAMTAKLKQMLTVFGVEWRMARGEAEAELAFLNRVGVIDAIMTDDVDALLFGAKMIIRNLSVTLSGNMSNPATDAEGKSSKHHVKVFRAEEIKNDPDIGLTKGGMILFALLSGGDYSAGVRGIGPQIAHGLARCGFGERLITAYDDMGPRGILAFLPQWRAEINSQLHTNSKGLLPHRCPSVILPDDFPDLQVLVNYAYPISSETAGSTGGSLTDKGDLSIPGLAGFCEDHFDEWGYRSKIVDRFRDLVWHAALMTILRRAALQADEKEKTKRIAAGRQDTAIRGPLEPSAAEGIGTPATLVKRLLDTVQEDLLSSAFVNKGPQAGPSRPANVKVLDEHPLIAKIIGFRTHNTTDKLPEYRIELNPQQFVELAHTGIKDKRPDPGETRDLKKPRPEPLEPMKVWVPASMMKHVHPRLVEEYQAARIEEAAGGTAKKARRTRTAHRSDDEDDHPASPTKGKGRPRATVKQGTGSQPQAGPSRLPPVEIPADSPSSLPQRQCGFLFTFPNPDNPDHLLSDEEDDMEVDGIANTSLNGRHMEPTDVDSTARPANIPTQRRARHSEPANMGSQQSQDNGGDADSEEEGPQTYTAAWIDNVLFGGGAKKRKTKSTKPRKRARKSHLDDVDQADDQAGAKRQKIFEQPPIVESSSSVARSNNRPIASFPELPPLGGSSSIRHSYADTPLAQVYPQAGAMDADSSDDVVGLGTGGNSRKGKTPVRNARPGRRVYVPPSLSQDSKLGDDFLGDADLVIDLT</sequence>
<dbReference type="Pfam" id="PF00867">
    <property type="entry name" value="XPG_I"/>
    <property type="match status" value="1"/>
</dbReference>
<feature type="compositionally biased region" description="Polar residues" evidence="3">
    <location>
        <begin position="748"/>
        <end position="760"/>
    </location>
</feature>
<comment type="caution">
    <text evidence="6">The sequence shown here is derived from an EMBL/GenBank/DDBJ whole genome shotgun (WGS) entry which is preliminary data.</text>
</comment>
<dbReference type="InterPro" id="IPR006085">
    <property type="entry name" value="XPG_DNA_repair_N"/>
</dbReference>
<dbReference type="Pfam" id="PF18380">
    <property type="entry name" value="GEN1_C"/>
    <property type="match status" value="1"/>
</dbReference>
<dbReference type="SMART" id="SM00485">
    <property type="entry name" value="XPGN"/>
    <property type="match status" value="1"/>
</dbReference>
<feature type="compositionally biased region" description="Basic and acidic residues" evidence="3">
    <location>
        <begin position="478"/>
        <end position="501"/>
    </location>
</feature>
<evidence type="ECO:0000256" key="2">
    <source>
        <dbReference type="ARBA" id="ARBA00022801"/>
    </source>
</evidence>
<protein>
    <recommendedName>
        <fullName evidence="8">XPG-I domain-containing protein</fullName>
    </recommendedName>
</protein>
<organism evidence="6 7">
    <name type="scientific">Cerrena zonata</name>
    <dbReference type="NCBI Taxonomy" id="2478898"/>
    <lineage>
        <taxon>Eukaryota</taxon>
        <taxon>Fungi</taxon>
        <taxon>Dikarya</taxon>
        <taxon>Basidiomycota</taxon>
        <taxon>Agaricomycotina</taxon>
        <taxon>Agaricomycetes</taxon>
        <taxon>Polyporales</taxon>
        <taxon>Cerrenaceae</taxon>
        <taxon>Cerrena</taxon>
    </lineage>
</organism>